<dbReference type="Gene3D" id="1.10.1660.10">
    <property type="match status" value="1"/>
</dbReference>
<dbReference type="PATRIC" id="fig|1297742.4.peg.3963"/>
<proteinExistence type="predicted"/>
<dbReference type="PANTHER" id="PTHR30204">
    <property type="entry name" value="REDOX-CYCLING DRUG-SENSING TRANSCRIPTIONAL ACTIVATOR SOXR"/>
    <property type="match status" value="1"/>
</dbReference>
<dbReference type="InterPro" id="IPR009061">
    <property type="entry name" value="DNA-bd_dom_put_sf"/>
</dbReference>
<dbReference type="SMART" id="SM00422">
    <property type="entry name" value="HTH_MERR"/>
    <property type="match status" value="1"/>
</dbReference>
<dbReference type="KEGG" id="mym:A176_003922"/>
<feature type="domain" description="HTH merR-type" evidence="2">
    <location>
        <begin position="1"/>
        <end position="70"/>
    </location>
</feature>
<evidence type="ECO:0000313" key="3">
    <source>
        <dbReference type="EMBL" id="AKQ67010.1"/>
    </source>
</evidence>
<dbReference type="eggNOG" id="COG0789">
    <property type="taxonomic scope" value="Bacteria"/>
</dbReference>
<dbReference type="STRING" id="1297742.A176_003922"/>
<sequence length="268" mass="29323">MLTISQFADRCGLPASALRFYERRGLLLPAARRENGYRAYAPEQVAEARFISSLRAAGISLSAIREFLRRDARTRESMLTAWRQDLSARLLSLQLADQYLRGLGTTSGPRVHLEHWSEPSLLVWFPASAPPGPLAFRAAVPAGKKALERRGIPVLTSGYVRTLDIEAGRLLGEVGFRIKPRRRLPPGCRGQEVPPSLFATLECAVRDEPAAHRVFRFLAELGFRPDGLHLERYLPGVSDRYLLLLGVQRLGSDATASGGGGSSHGAGG</sequence>
<dbReference type="OrthoDB" id="9811000at2"/>
<evidence type="ECO:0000259" key="2">
    <source>
        <dbReference type="PROSITE" id="PS50937"/>
    </source>
</evidence>
<dbReference type="Proteomes" id="UP000009026">
    <property type="component" value="Chromosome"/>
</dbReference>
<keyword evidence="1" id="KW-0238">DNA-binding</keyword>
<dbReference type="SUPFAM" id="SSF46955">
    <property type="entry name" value="Putative DNA-binding domain"/>
    <property type="match status" value="1"/>
</dbReference>
<evidence type="ECO:0000313" key="4">
    <source>
        <dbReference type="Proteomes" id="UP000009026"/>
    </source>
</evidence>
<protein>
    <recommendedName>
        <fullName evidence="2">HTH merR-type domain-containing protein</fullName>
    </recommendedName>
</protein>
<dbReference type="InterPro" id="IPR047057">
    <property type="entry name" value="MerR_fam"/>
</dbReference>
<organism evidence="3 4">
    <name type="scientific">Pseudomyxococcus hansupus</name>
    <dbReference type="NCBI Taxonomy" id="1297742"/>
    <lineage>
        <taxon>Bacteria</taxon>
        <taxon>Pseudomonadati</taxon>
        <taxon>Myxococcota</taxon>
        <taxon>Myxococcia</taxon>
        <taxon>Myxococcales</taxon>
        <taxon>Cystobacterineae</taxon>
        <taxon>Myxococcaceae</taxon>
        <taxon>Pseudomyxococcus</taxon>
    </lineage>
</organism>
<keyword evidence="4" id="KW-1185">Reference proteome</keyword>
<dbReference type="Pfam" id="PF13411">
    <property type="entry name" value="MerR_1"/>
    <property type="match status" value="1"/>
</dbReference>
<name>A0A0H4X0A1_9BACT</name>
<dbReference type="AlphaFoldDB" id="A0A0H4X0A1"/>
<dbReference type="PRINTS" id="PR00040">
    <property type="entry name" value="HTHMERR"/>
</dbReference>
<dbReference type="PANTHER" id="PTHR30204:SF97">
    <property type="entry name" value="MERR FAMILY REGULATORY PROTEIN"/>
    <property type="match status" value="1"/>
</dbReference>
<dbReference type="PROSITE" id="PS50937">
    <property type="entry name" value="HTH_MERR_2"/>
    <property type="match status" value="1"/>
</dbReference>
<gene>
    <name evidence="3" type="ORF">A176_003922</name>
</gene>
<dbReference type="EMBL" id="CP012109">
    <property type="protein sequence ID" value="AKQ67010.1"/>
    <property type="molecule type" value="Genomic_DNA"/>
</dbReference>
<dbReference type="GO" id="GO:0003700">
    <property type="term" value="F:DNA-binding transcription factor activity"/>
    <property type="evidence" value="ECO:0007669"/>
    <property type="project" value="InterPro"/>
</dbReference>
<reference evidence="3 4" key="1">
    <citation type="journal article" date="2016" name="PLoS ONE">
        <title>Complete Genome Sequence and Comparative Genomics of a Novel Myxobacterium Myxococcus hansupus.</title>
        <authorList>
            <person name="Sharma G."/>
            <person name="Narwani T."/>
            <person name="Subramanian S."/>
        </authorList>
    </citation>
    <scope>NUCLEOTIDE SEQUENCE [LARGE SCALE GENOMIC DNA]</scope>
    <source>
        <strain evidence="4">mixupus</strain>
    </source>
</reference>
<dbReference type="RefSeq" id="WP_002640875.1">
    <property type="nucleotide sequence ID" value="NZ_CP012109.1"/>
</dbReference>
<dbReference type="GO" id="GO:0003677">
    <property type="term" value="F:DNA binding"/>
    <property type="evidence" value="ECO:0007669"/>
    <property type="project" value="UniProtKB-KW"/>
</dbReference>
<evidence type="ECO:0000256" key="1">
    <source>
        <dbReference type="ARBA" id="ARBA00023125"/>
    </source>
</evidence>
<accession>A0A0H4X0A1</accession>
<dbReference type="InterPro" id="IPR000551">
    <property type="entry name" value="MerR-type_HTH_dom"/>
</dbReference>